<gene>
    <name evidence="2" type="ORF">UFOVP1131_12</name>
    <name evidence="3" type="ORF">UFOVP1245_50</name>
    <name evidence="4" type="ORF">UFOVP1582_4</name>
    <name evidence="1" type="ORF">UFOVP966_26</name>
</gene>
<dbReference type="EMBL" id="LR797071">
    <property type="protein sequence ID" value="CAB4184530.1"/>
    <property type="molecule type" value="Genomic_DNA"/>
</dbReference>
<dbReference type="EMBL" id="LR797185">
    <property type="protein sequence ID" value="CAB4192647.1"/>
    <property type="molecule type" value="Genomic_DNA"/>
</dbReference>
<name>A0A6J5QIJ7_9CAUD</name>
<evidence type="ECO:0000313" key="1">
    <source>
        <dbReference type="EMBL" id="CAB4174134.1"/>
    </source>
</evidence>
<reference evidence="2" key="1">
    <citation type="submission" date="2020-05" db="EMBL/GenBank/DDBJ databases">
        <authorList>
            <person name="Chiriac C."/>
            <person name="Salcher M."/>
            <person name="Ghai R."/>
            <person name="Kavagutti S V."/>
        </authorList>
    </citation>
    <scope>NUCLEOTIDE SEQUENCE</scope>
</reference>
<proteinExistence type="predicted"/>
<evidence type="ECO:0000313" key="4">
    <source>
        <dbReference type="EMBL" id="CAB5230900.1"/>
    </source>
</evidence>
<evidence type="ECO:0000313" key="3">
    <source>
        <dbReference type="EMBL" id="CAB4192647.1"/>
    </source>
</evidence>
<accession>A0A6J5QIJ7</accession>
<evidence type="ECO:0000313" key="2">
    <source>
        <dbReference type="EMBL" id="CAB4184530.1"/>
    </source>
</evidence>
<dbReference type="EMBL" id="LR798428">
    <property type="protein sequence ID" value="CAB5230900.1"/>
    <property type="molecule type" value="Genomic_DNA"/>
</dbReference>
<sequence length="93" mass="10362">MDEQTTIEHIEECESSLGAPHGTPKLRTYKYGWNGYENAYEGSEWLCDECYEAMSQADVADEAVAYVCFECGKVAVGEAASLCRECEKEVFGE</sequence>
<dbReference type="EMBL" id="LR796919">
    <property type="protein sequence ID" value="CAB4174134.1"/>
    <property type="molecule type" value="Genomic_DNA"/>
</dbReference>
<protein>
    <submittedName>
        <fullName evidence="2">Uncharacterized protein</fullName>
    </submittedName>
</protein>
<organism evidence="2">
    <name type="scientific">uncultured Caudovirales phage</name>
    <dbReference type="NCBI Taxonomy" id="2100421"/>
    <lineage>
        <taxon>Viruses</taxon>
        <taxon>Duplodnaviria</taxon>
        <taxon>Heunggongvirae</taxon>
        <taxon>Uroviricota</taxon>
        <taxon>Caudoviricetes</taxon>
        <taxon>Peduoviridae</taxon>
        <taxon>Maltschvirus</taxon>
        <taxon>Maltschvirus maltsch</taxon>
    </lineage>
</organism>